<gene>
    <name evidence="1" type="ORF">ANN_12503</name>
</gene>
<dbReference type="Proteomes" id="UP001148838">
    <property type="component" value="Unassembled WGS sequence"/>
</dbReference>
<keyword evidence="2" id="KW-1185">Reference proteome</keyword>
<accession>A0ABQ8TIW1</accession>
<protein>
    <submittedName>
        <fullName evidence="1">Uncharacterized protein</fullName>
    </submittedName>
</protein>
<comment type="caution">
    <text evidence="1">The sequence shown here is derived from an EMBL/GenBank/DDBJ whole genome shotgun (WGS) entry which is preliminary data.</text>
</comment>
<organism evidence="1 2">
    <name type="scientific">Periplaneta americana</name>
    <name type="common">American cockroach</name>
    <name type="synonym">Blatta americana</name>
    <dbReference type="NCBI Taxonomy" id="6978"/>
    <lineage>
        <taxon>Eukaryota</taxon>
        <taxon>Metazoa</taxon>
        <taxon>Ecdysozoa</taxon>
        <taxon>Arthropoda</taxon>
        <taxon>Hexapoda</taxon>
        <taxon>Insecta</taxon>
        <taxon>Pterygota</taxon>
        <taxon>Neoptera</taxon>
        <taxon>Polyneoptera</taxon>
        <taxon>Dictyoptera</taxon>
        <taxon>Blattodea</taxon>
        <taxon>Blattoidea</taxon>
        <taxon>Blattidae</taxon>
        <taxon>Blattinae</taxon>
        <taxon>Periplaneta</taxon>
    </lineage>
</organism>
<name>A0ABQ8TIW1_PERAM</name>
<proteinExistence type="predicted"/>
<sequence length="240" mass="26700">MSPGSNTVSYPAFAHIGLRENPGKNLNQFDSLREELDTRHGLTPRRKMNFIYKENDHLKQEVSDLQHCSEMRPKMISGPGIATKKVNRDLPARRITAGEQLTAVTRDLLNKTRVARKDEASPGDKKVKLSTSRAVASWSKASCLGLALRNAFWFESSWGKKFSHEISASVWDRCPPSIVMNLGATIGNKNPVTKTSYKDWGAHRANHTIPPFWLGDRPPLLQHVAVRPAAGWSVLALPGL</sequence>
<evidence type="ECO:0000313" key="1">
    <source>
        <dbReference type="EMBL" id="KAJ4445818.1"/>
    </source>
</evidence>
<evidence type="ECO:0000313" key="2">
    <source>
        <dbReference type="Proteomes" id="UP001148838"/>
    </source>
</evidence>
<reference evidence="1 2" key="1">
    <citation type="journal article" date="2022" name="Allergy">
        <title>Genome assembly and annotation of Periplaneta americana reveal a comprehensive cockroach allergen profile.</title>
        <authorList>
            <person name="Wang L."/>
            <person name="Xiong Q."/>
            <person name="Saelim N."/>
            <person name="Wang L."/>
            <person name="Nong W."/>
            <person name="Wan A.T."/>
            <person name="Shi M."/>
            <person name="Liu X."/>
            <person name="Cao Q."/>
            <person name="Hui J.H.L."/>
            <person name="Sookrung N."/>
            <person name="Leung T.F."/>
            <person name="Tungtrongchitr A."/>
            <person name="Tsui S.K.W."/>
        </authorList>
    </citation>
    <scope>NUCLEOTIDE SEQUENCE [LARGE SCALE GENOMIC DNA]</scope>
    <source>
        <strain evidence="1">PWHHKU_190912</strain>
    </source>
</reference>
<dbReference type="EMBL" id="JAJSOF020000009">
    <property type="protein sequence ID" value="KAJ4445818.1"/>
    <property type="molecule type" value="Genomic_DNA"/>
</dbReference>